<dbReference type="EMBL" id="CP109495">
    <property type="protein sequence ID" value="WUX54830.1"/>
    <property type="molecule type" value="Genomic_DNA"/>
</dbReference>
<organism evidence="2 3">
    <name type="scientific">Streptomyces niveus</name>
    <name type="common">Streptomyces spheroides</name>
    <dbReference type="NCBI Taxonomy" id="193462"/>
    <lineage>
        <taxon>Bacteria</taxon>
        <taxon>Bacillati</taxon>
        <taxon>Actinomycetota</taxon>
        <taxon>Actinomycetes</taxon>
        <taxon>Kitasatosporales</taxon>
        <taxon>Streptomycetaceae</taxon>
        <taxon>Streptomyces</taxon>
    </lineage>
</organism>
<evidence type="ECO:0008006" key="4">
    <source>
        <dbReference type="Google" id="ProtNLM"/>
    </source>
</evidence>
<keyword evidence="3" id="KW-1185">Reference proteome</keyword>
<evidence type="ECO:0000313" key="2">
    <source>
        <dbReference type="EMBL" id="WUX54830.1"/>
    </source>
</evidence>
<feature type="signal peptide" evidence="1">
    <location>
        <begin position="1"/>
        <end position="25"/>
    </location>
</feature>
<dbReference type="PROSITE" id="PS51257">
    <property type="entry name" value="PROKAR_LIPOPROTEIN"/>
    <property type="match status" value="1"/>
</dbReference>
<evidence type="ECO:0000256" key="1">
    <source>
        <dbReference type="SAM" id="SignalP"/>
    </source>
</evidence>
<evidence type="ECO:0000313" key="3">
    <source>
        <dbReference type="Proteomes" id="UP001432209"/>
    </source>
</evidence>
<reference evidence="2" key="1">
    <citation type="submission" date="2022-10" db="EMBL/GenBank/DDBJ databases">
        <title>The complete genomes of actinobacterial strains from the NBC collection.</title>
        <authorList>
            <person name="Joergensen T.S."/>
            <person name="Alvarez Arevalo M."/>
            <person name="Sterndorff E.B."/>
            <person name="Faurdal D."/>
            <person name="Vuksanovic O."/>
            <person name="Mourched A.-S."/>
            <person name="Charusanti P."/>
            <person name="Shaw S."/>
            <person name="Blin K."/>
            <person name="Weber T."/>
        </authorList>
    </citation>
    <scope>NUCLEOTIDE SEQUENCE</scope>
    <source>
        <strain evidence="2">NBC_01432</strain>
    </source>
</reference>
<proteinExistence type="predicted"/>
<dbReference type="RefSeq" id="WP_329078540.1">
    <property type="nucleotide sequence ID" value="NZ_CP109389.1"/>
</dbReference>
<feature type="chain" id="PRO_5045427866" description="DUF3558 domain-containing protein" evidence="1">
    <location>
        <begin position="26"/>
        <end position="180"/>
    </location>
</feature>
<dbReference type="Proteomes" id="UP001432209">
    <property type="component" value="Chromosome"/>
</dbReference>
<name>A0ABZ2AC08_STRNV</name>
<accession>A0ABZ2AC08</accession>
<sequence length="180" mass="19231">MTATTSKHALAASALACGLALSLGACDGGREYTVPPEACGVPVGEKALDPFLVDGKELKVLGKPLATSKGNCAIWVDEWLVVNLRLEKVDKLYDPMDESEEFRFKNRAKVKDVPFGGLGAVGDFNAMVSTECAAPDAKFVIAYVEISLESSGDVTRRRENIESFALDFVPKAKKTLGCTA</sequence>
<gene>
    <name evidence="2" type="ORF">OG442_26575</name>
</gene>
<protein>
    <recommendedName>
        <fullName evidence="4">DUF3558 domain-containing protein</fullName>
    </recommendedName>
</protein>
<keyword evidence="1" id="KW-0732">Signal</keyword>